<dbReference type="Proteomes" id="UP000006238">
    <property type="component" value="Unassembled WGS sequence"/>
</dbReference>
<gene>
    <name evidence="1" type="ORF">BUTYVIB_02357</name>
</gene>
<sequence length="53" mass="6366">MLLATIFEEHCDSLKSIFRLLHNEKRAVHNITVYCEARYAERKNKEKSCYTDF</sequence>
<keyword evidence="2" id="KW-1185">Reference proteome</keyword>
<evidence type="ECO:0000313" key="2">
    <source>
        <dbReference type="Proteomes" id="UP000006238"/>
    </source>
</evidence>
<name>D4S2N5_9FIRM</name>
<organism evidence="1 2">
    <name type="scientific">Eshraghiella crossota DSM 2876</name>
    <dbReference type="NCBI Taxonomy" id="511680"/>
    <lineage>
        <taxon>Bacteria</taxon>
        <taxon>Bacillati</taxon>
        <taxon>Bacillota</taxon>
        <taxon>Clostridia</taxon>
        <taxon>Lachnospirales</taxon>
        <taxon>Lachnospiraceae</taxon>
        <taxon>Eshraghiella</taxon>
    </lineage>
</organism>
<evidence type="ECO:0000313" key="1">
    <source>
        <dbReference type="EMBL" id="EFF67490.1"/>
    </source>
</evidence>
<dbReference type="HOGENOM" id="CLU_3059503_0_0_9"/>
<proteinExistence type="predicted"/>
<comment type="caution">
    <text evidence="1">The sequence shown here is derived from an EMBL/GenBank/DDBJ whole genome shotgun (WGS) entry which is preliminary data.</text>
</comment>
<dbReference type="AlphaFoldDB" id="D4S2N5"/>
<accession>D4S2N5</accession>
<reference evidence="1 2" key="1">
    <citation type="submission" date="2010-02" db="EMBL/GenBank/DDBJ databases">
        <authorList>
            <person name="Weinstock G."/>
            <person name="Sodergren E."/>
            <person name="Clifton S."/>
            <person name="Fulton L."/>
            <person name="Fulton B."/>
            <person name="Courtney L."/>
            <person name="Fronick C."/>
            <person name="Harrison M."/>
            <person name="Strong C."/>
            <person name="Farmer C."/>
            <person name="Delahaunty K."/>
            <person name="Markovic C."/>
            <person name="Hall O."/>
            <person name="Minx P."/>
            <person name="Tomlinson C."/>
            <person name="Mitreva M."/>
            <person name="Nelson J."/>
            <person name="Hou S."/>
            <person name="Wollam A."/>
            <person name="Pepin K.H."/>
            <person name="Johnson M."/>
            <person name="Bhonagiri V."/>
            <person name="Zhang X."/>
            <person name="Suruliraj S."/>
            <person name="Warren W."/>
            <person name="Chinwalla A."/>
            <person name="Mardis E.R."/>
            <person name="Wilson R.K."/>
        </authorList>
    </citation>
    <scope>NUCLEOTIDE SEQUENCE [LARGE SCALE GENOMIC DNA]</scope>
    <source>
        <strain evidence="1 2">DSM 2876</strain>
    </source>
</reference>
<protein>
    <submittedName>
        <fullName evidence="1">Uncharacterized protein</fullName>
    </submittedName>
</protein>
<dbReference type="EMBL" id="ABWN01000040">
    <property type="protein sequence ID" value="EFF67490.1"/>
    <property type="molecule type" value="Genomic_DNA"/>
</dbReference>